<dbReference type="Gene3D" id="3.30.40.10">
    <property type="entry name" value="Zinc/RING finger domain, C3HC4 (zinc finger)"/>
    <property type="match status" value="1"/>
</dbReference>
<dbReference type="AlphaFoldDB" id="A0A5P1EGJ2"/>
<organism evidence="1 2">
    <name type="scientific">Asparagus officinalis</name>
    <name type="common">Garden asparagus</name>
    <dbReference type="NCBI Taxonomy" id="4686"/>
    <lineage>
        <taxon>Eukaryota</taxon>
        <taxon>Viridiplantae</taxon>
        <taxon>Streptophyta</taxon>
        <taxon>Embryophyta</taxon>
        <taxon>Tracheophyta</taxon>
        <taxon>Spermatophyta</taxon>
        <taxon>Magnoliopsida</taxon>
        <taxon>Liliopsida</taxon>
        <taxon>Asparagales</taxon>
        <taxon>Asparagaceae</taxon>
        <taxon>Asparagoideae</taxon>
        <taxon>Asparagus</taxon>
    </lineage>
</organism>
<keyword evidence="2" id="KW-1185">Reference proteome</keyword>
<evidence type="ECO:0000313" key="2">
    <source>
        <dbReference type="Proteomes" id="UP000243459"/>
    </source>
</evidence>
<name>A0A5P1EGJ2_ASPOF</name>
<dbReference type="SUPFAM" id="SSF57850">
    <property type="entry name" value="RING/U-box"/>
    <property type="match status" value="1"/>
</dbReference>
<proteinExistence type="predicted"/>
<dbReference type="InterPro" id="IPR013083">
    <property type="entry name" value="Znf_RING/FYVE/PHD"/>
</dbReference>
<protein>
    <submittedName>
        <fullName evidence="1">Uncharacterized protein</fullName>
    </submittedName>
</protein>
<dbReference type="Gramene" id="ONK65016">
    <property type="protein sequence ID" value="ONK65016"/>
    <property type="gene ID" value="A4U43_C07F32600"/>
</dbReference>
<gene>
    <name evidence="1" type="ORF">A4U43_C07F32600</name>
</gene>
<dbReference type="Proteomes" id="UP000243459">
    <property type="component" value="Chromosome 7"/>
</dbReference>
<accession>A0A5P1EGJ2</accession>
<sequence length="200" mass="22393">MRPRFWSITRIISAAGNEEEQAWVEIEEFAVSGSYVLSEDGEMRISHLCMLKHLLELEIISVYWAELSHAYKNVSENLCYVCGELMDDAMILPCGHSFGSGGMQHVSRMAYLSLPEGIATAAGLIAMLTDHYNILFEDVQYAGGKMLHRLRRLLQAQVAGQAARNMRPPMCREILEAFDEGRHAICKTQPGCCYSGLIFA</sequence>
<dbReference type="EMBL" id="CM007387">
    <property type="protein sequence ID" value="ONK65016.1"/>
    <property type="molecule type" value="Genomic_DNA"/>
</dbReference>
<reference evidence="2" key="1">
    <citation type="journal article" date="2017" name="Nat. Commun.">
        <title>The asparagus genome sheds light on the origin and evolution of a young Y chromosome.</title>
        <authorList>
            <person name="Harkess A."/>
            <person name="Zhou J."/>
            <person name="Xu C."/>
            <person name="Bowers J.E."/>
            <person name="Van der Hulst R."/>
            <person name="Ayyampalayam S."/>
            <person name="Mercati F."/>
            <person name="Riccardi P."/>
            <person name="McKain M.R."/>
            <person name="Kakrana A."/>
            <person name="Tang H."/>
            <person name="Ray J."/>
            <person name="Groenendijk J."/>
            <person name="Arikit S."/>
            <person name="Mathioni S.M."/>
            <person name="Nakano M."/>
            <person name="Shan H."/>
            <person name="Telgmann-Rauber A."/>
            <person name="Kanno A."/>
            <person name="Yue Z."/>
            <person name="Chen H."/>
            <person name="Li W."/>
            <person name="Chen Y."/>
            <person name="Xu X."/>
            <person name="Zhang Y."/>
            <person name="Luo S."/>
            <person name="Chen H."/>
            <person name="Gao J."/>
            <person name="Mao Z."/>
            <person name="Pires J.C."/>
            <person name="Luo M."/>
            <person name="Kudrna D."/>
            <person name="Wing R.A."/>
            <person name="Meyers B.C."/>
            <person name="Yi K."/>
            <person name="Kong H."/>
            <person name="Lavrijsen P."/>
            <person name="Sunseri F."/>
            <person name="Falavigna A."/>
            <person name="Ye Y."/>
            <person name="Leebens-Mack J.H."/>
            <person name="Chen G."/>
        </authorList>
    </citation>
    <scope>NUCLEOTIDE SEQUENCE [LARGE SCALE GENOMIC DNA]</scope>
    <source>
        <strain evidence="2">cv. DH0086</strain>
    </source>
</reference>
<evidence type="ECO:0000313" key="1">
    <source>
        <dbReference type="EMBL" id="ONK65016.1"/>
    </source>
</evidence>